<dbReference type="InterPro" id="IPR036890">
    <property type="entry name" value="HATPase_C_sf"/>
</dbReference>
<dbReference type="RefSeq" id="WP_062280847.1">
    <property type="nucleotide sequence ID" value="NZ_DF968181.1"/>
</dbReference>
<evidence type="ECO:0000256" key="5">
    <source>
        <dbReference type="ARBA" id="ARBA00022777"/>
    </source>
</evidence>
<dbReference type="InterPro" id="IPR005467">
    <property type="entry name" value="His_kinase_dom"/>
</dbReference>
<dbReference type="GO" id="GO:0000155">
    <property type="term" value="F:phosphorelay sensor kinase activity"/>
    <property type="evidence" value="ECO:0007669"/>
    <property type="project" value="TreeGrafter"/>
</dbReference>
<evidence type="ECO:0000256" key="2">
    <source>
        <dbReference type="ARBA" id="ARBA00012438"/>
    </source>
</evidence>
<evidence type="ECO:0000259" key="7">
    <source>
        <dbReference type="PROSITE" id="PS50109"/>
    </source>
</evidence>
<accession>A0A0S7BWA4</accession>
<dbReference type="Gene3D" id="3.30.565.10">
    <property type="entry name" value="Histidine kinase-like ATPase, C-terminal domain"/>
    <property type="match status" value="1"/>
</dbReference>
<dbReference type="PANTHER" id="PTHR45453">
    <property type="entry name" value="PHOSPHATE REGULON SENSOR PROTEIN PHOR"/>
    <property type="match status" value="1"/>
</dbReference>
<reference evidence="8" key="1">
    <citation type="journal article" date="2015" name="Genome Announc.">
        <title>Draft Genome Sequence of Anaerolineae Strain TC1, a Novel Isolate from a Methanogenic Wastewater Treatment System.</title>
        <authorList>
            <person name="Matsuura N."/>
            <person name="Tourlousse D.M."/>
            <person name="Sun L."/>
            <person name="Toyonaga M."/>
            <person name="Kuroda K."/>
            <person name="Ohashi A."/>
            <person name="Cruz R."/>
            <person name="Yamaguchi T."/>
            <person name="Sekiguchi Y."/>
        </authorList>
    </citation>
    <scope>NUCLEOTIDE SEQUENCE [LARGE SCALE GENOMIC DNA]</scope>
    <source>
        <strain evidence="8">TC1</strain>
    </source>
</reference>
<dbReference type="EMBL" id="DF968181">
    <property type="protein sequence ID" value="GAP40840.1"/>
    <property type="molecule type" value="Genomic_DNA"/>
</dbReference>
<dbReference type="GO" id="GO:0016036">
    <property type="term" value="P:cellular response to phosphate starvation"/>
    <property type="evidence" value="ECO:0007669"/>
    <property type="project" value="TreeGrafter"/>
</dbReference>
<evidence type="ECO:0000313" key="9">
    <source>
        <dbReference type="Proteomes" id="UP000053370"/>
    </source>
</evidence>
<keyword evidence="9" id="KW-1185">Reference proteome</keyword>
<keyword evidence="3" id="KW-0597">Phosphoprotein</keyword>
<evidence type="ECO:0000256" key="3">
    <source>
        <dbReference type="ARBA" id="ARBA00022553"/>
    </source>
</evidence>
<evidence type="ECO:0000256" key="6">
    <source>
        <dbReference type="ARBA" id="ARBA00023012"/>
    </source>
</evidence>
<keyword evidence="6" id="KW-0902">Two-component regulatory system</keyword>
<dbReference type="AlphaFoldDB" id="A0A0S7BWA4"/>
<dbReference type="PROSITE" id="PS50109">
    <property type="entry name" value="HIS_KIN"/>
    <property type="match status" value="1"/>
</dbReference>
<keyword evidence="5 8" id="KW-0418">Kinase</keyword>
<dbReference type="Pfam" id="PF02518">
    <property type="entry name" value="HATPase_c"/>
    <property type="match status" value="1"/>
</dbReference>
<dbReference type="EC" id="2.7.13.3" evidence="2"/>
<dbReference type="SMART" id="SM00387">
    <property type="entry name" value="HATPase_c"/>
    <property type="match status" value="1"/>
</dbReference>
<feature type="domain" description="Histidine kinase" evidence="7">
    <location>
        <begin position="249"/>
        <end position="462"/>
    </location>
</feature>
<evidence type="ECO:0000256" key="4">
    <source>
        <dbReference type="ARBA" id="ARBA00022679"/>
    </source>
</evidence>
<keyword evidence="4" id="KW-0808">Transferase</keyword>
<evidence type="ECO:0000256" key="1">
    <source>
        <dbReference type="ARBA" id="ARBA00000085"/>
    </source>
</evidence>
<dbReference type="InterPro" id="IPR003594">
    <property type="entry name" value="HATPase_dom"/>
</dbReference>
<evidence type="ECO:0000313" key="8">
    <source>
        <dbReference type="EMBL" id="GAP40840.1"/>
    </source>
</evidence>
<dbReference type="SUPFAM" id="SSF55874">
    <property type="entry name" value="ATPase domain of HSP90 chaperone/DNA topoisomerase II/histidine kinase"/>
    <property type="match status" value="1"/>
</dbReference>
<organism evidence="8">
    <name type="scientific">Flexilinea flocculi</name>
    <dbReference type="NCBI Taxonomy" id="1678840"/>
    <lineage>
        <taxon>Bacteria</taxon>
        <taxon>Bacillati</taxon>
        <taxon>Chloroflexota</taxon>
        <taxon>Anaerolineae</taxon>
        <taxon>Anaerolineales</taxon>
        <taxon>Anaerolineaceae</taxon>
        <taxon>Flexilinea</taxon>
    </lineage>
</organism>
<dbReference type="CDD" id="cd00075">
    <property type="entry name" value="HATPase"/>
    <property type="match status" value="1"/>
</dbReference>
<name>A0A0S7BWA4_9CHLR</name>
<dbReference type="OrthoDB" id="135069at2"/>
<dbReference type="PANTHER" id="PTHR45453:SF1">
    <property type="entry name" value="PHOSPHATE REGULON SENSOR PROTEIN PHOR"/>
    <property type="match status" value="1"/>
</dbReference>
<dbReference type="STRING" id="1678840.ATC1_13821"/>
<dbReference type="InterPro" id="IPR050351">
    <property type="entry name" value="BphY/WalK/GraS-like"/>
</dbReference>
<proteinExistence type="predicted"/>
<sequence>MEKETDKKLKAVLDTTQFLNPISMRLILNEMTGQINKEEIKTWFIGKNNEAFLETDYQFYRIMKSQSTIVIPSVEQSRLLSNLAVEKSAAIFAPIRSEFGYCGCFWACFEEKDFNERTQILFGNFQDWITEIITNDLRDNFGIQIIASRYSDFLEQLNTPALIVIQPDKISISNPLFEAMHFKEKVIQMIRSGLSTDSGFDDLFDLYHCELREIKFPGGKTGKLFLFHPKEDTTSQIVFNTNELEYIEMLIQKVNGTLDLLNTAGELNLVQTNYRGMAEMELRRLSTVVRYKKKHFSHFRNSQEGIFETILIGDIVKEVIYDLKPIAKKKKLDILFEIDKIEGSRSQKGKIIGDAWLLTMAVYNLVDNAIRYSKSESKPIKVDLKYQIDSWVLSVQDDGIGISPLDMQKISEEPISFMEGSESTIINGIQFVKYVARLHKGKLEIESKLGKGSTFTFEAPYY</sequence>
<dbReference type="Proteomes" id="UP000053370">
    <property type="component" value="Unassembled WGS sequence"/>
</dbReference>
<comment type="catalytic activity">
    <reaction evidence="1">
        <text>ATP + protein L-histidine = ADP + protein N-phospho-L-histidine.</text>
        <dbReference type="EC" id="2.7.13.3"/>
    </reaction>
</comment>
<dbReference type="GO" id="GO:0004721">
    <property type="term" value="F:phosphoprotein phosphatase activity"/>
    <property type="evidence" value="ECO:0007669"/>
    <property type="project" value="TreeGrafter"/>
</dbReference>
<dbReference type="GO" id="GO:0005886">
    <property type="term" value="C:plasma membrane"/>
    <property type="evidence" value="ECO:0007669"/>
    <property type="project" value="TreeGrafter"/>
</dbReference>
<gene>
    <name evidence="8" type="ORF">ATC1_13821</name>
</gene>
<protein>
    <recommendedName>
        <fullName evidence="2">histidine kinase</fullName>
        <ecNumber evidence="2">2.7.13.3</ecNumber>
    </recommendedName>
</protein>